<comment type="caution">
    <text evidence="2">The sequence shown here is derived from an EMBL/GenBank/DDBJ whole genome shotgun (WGS) entry which is preliminary data.</text>
</comment>
<evidence type="ECO:0000313" key="2">
    <source>
        <dbReference type="EMBL" id="KKL82955.1"/>
    </source>
</evidence>
<gene>
    <name evidence="2" type="ORF">LCGC14_1979590</name>
</gene>
<dbReference type="EMBL" id="LAZR01022126">
    <property type="protein sequence ID" value="KKL82955.1"/>
    <property type="molecule type" value="Genomic_DNA"/>
</dbReference>
<organism evidence="2">
    <name type="scientific">marine sediment metagenome</name>
    <dbReference type="NCBI Taxonomy" id="412755"/>
    <lineage>
        <taxon>unclassified sequences</taxon>
        <taxon>metagenomes</taxon>
        <taxon>ecological metagenomes</taxon>
    </lineage>
</organism>
<name>A0A0F9HMM5_9ZZZZ</name>
<feature type="coiled-coil region" evidence="1">
    <location>
        <begin position="178"/>
        <end position="205"/>
    </location>
</feature>
<proteinExistence type="predicted"/>
<keyword evidence="1" id="KW-0175">Coiled coil</keyword>
<sequence length="248" mass="28213">MPGSTLVRIRQTLSNIWRRLKLIDWIGAIFAIIKAAKKESLEVDEKYIVIKPRILSDENYLRGVSALKVVFTFLPFPGAQIAGPVLALGEVGFKLWKKISLSREYDQLEYPPADPNMLRFFIQMDSELAKHYGDLTTPENWGTEAIQELEPIFNDLSFLTGFEMLRAKYPHIDQGYLKSRASDNLATLQKNLEEIEQALLRVSQSPETDADIRGAFKSLKGLFPAMNDWALFNSKGFDEVIEILDTIL</sequence>
<reference evidence="2" key="1">
    <citation type="journal article" date="2015" name="Nature">
        <title>Complex archaea that bridge the gap between prokaryotes and eukaryotes.</title>
        <authorList>
            <person name="Spang A."/>
            <person name="Saw J.H."/>
            <person name="Jorgensen S.L."/>
            <person name="Zaremba-Niedzwiedzka K."/>
            <person name="Martijn J."/>
            <person name="Lind A.E."/>
            <person name="van Eijk R."/>
            <person name="Schleper C."/>
            <person name="Guy L."/>
            <person name="Ettema T.J."/>
        </authorList>
    </citation>
    <scope>NUCLEOTIDE SEQUENCE</scope>
</reference>
<dbReference type="AlphaFoldDB" id="A0A0F9HMM5"/>
<evidence type="ECO:0000256" key="1">
    <source>
        <dbReference type="SAM" id="Coils"/>
    </source>
</evidence>
<protein>
    <submittedName>
        <fullName evidence="2">Uncharacterized protein</fullName>
    </submittedName>
</protein>
<accession>A0A0F9HMM5</accession>